<dbReference type="SUPFAM" id="SSF64518">
    <property type="entry name" value="Phase 1 flagellin"/>
    <property type="match status" value="1"/>
</dbReference>
<evidence type="ECO:0000256" key="4">
    <source>
        <dbReference type="ARBA" id="ARBA00016244"/>
    </source>
</evidence>
<organism evidence="10 11">
    <name type="scientific">Sulfobacillus acidophilus (strain ATCC 700253 / DSM 10332 / NAL)</name>
    <dbReference type="NCBI Taxonomy" id="679936"/>
    <lineage>
        <taxon>Bacteria</taxon>
        <taxon>Bacillati</taxon>
        <taxon>Bacillota</taxon>
        <taxon>Clostridia</taxon>
        <taxon>Eubacteriales</taxon>
        <taxon>Clostridiales Family XVII. Incertae Sedis</taxon>
        <taxon>Sulfobacillus</taxon>
    </lineage>
</organism>
<evidence type="ECO:0000256" key="5">
    <source>
        <dbReference type="ARBA" id="ARBA00022525"/>
    </source>
</evidence>
<keyword evidence="6 7" id="KW-0975">Bacterial flagellum</keyword>
<feature type="domain" description="Flagellar hook-associated protein FlgK helical" evidence="9">
    <location>
        <begin position="97"/>
        <end position="335"/>
    </location>
</feature>
<evidence type="ECO:0000256" key="6">
    <source>
        <dbReference type="ARBA" id="ARBA00023143"/>
    </source>
</evidence>
<evidence type="ECO:0000259" key="8">
    <source>
        <dbReference type="Pfam" id="PF00460"/>
    </source>
</evidence>
<dbReference type="InterPro" id="IPR001444">
    <property type="entry name" value="Flag_bb_rod_N"/>
</dbReference>
<evidence type="ECO:0000256" key="2">
    <source>
        <dbReference type="ARBA" id="ARBA00004613"/>
    </source>
</evidence>
<dbReference type="Proteomes" id="UP000005439">
    <property type="component" value="Chromosome"/>
</dbReference>
<name>G8U124_SULAD</name>
<dbReference type="PATRIC" id="fig|679936.5.peg.3233"/>
<dbReference type="EMBL" id="CP003179">
    <property type="protein sequence ID" value="AEW06569.1"/>
    <property type="molecule type" value="Genomic_DNA"/>
</dbReference>
<dbReference type="STRING" id="679936.Sulac_3123"/>
<dbReference type="GO" id="GO:0009424">
    <property type="term" value="C:bacterial-type flagellum hook"/>
    <property type="evidence" value="ECO:0007669"/>
    <property type="project" value="UniProtKB-UniRule"/>
</dbReference>
<protein>
    <recommendedName>
        <fullName evidence="4 7">Flagellar hook-associated protein 1</fullName>
        <shortName evidence="7">HAP1</shortName>
    </recommendedName>
</protein>
<evidence type="ECO:0000256" key="1">
    <source>
        <dbReference type="ARBA" id="ARBA00004365"/>
    </source>
</evidence>
<keyword evidence="10" id="KW-0282">Flagellum</keyword>
<evidence type="ECO:0000259" key="9">
    <source>
        <dbReference type="Pfam" id="PF22638"/>
    </source>
</evidence>
<dbReference type="InterPro" id="IPR002371">
    <property type="entry name" value="FlgK"/>
</dbReference>
<dbReference type="GO" id="GO:0005198">
    <property type="term" value="F:structural molecule activity"/>
    <property type="evidence" value="ECO:0007669"/>
    <property type="project" value="UniProtKB-UniRule"/>
</dbReference>
<dbReference type="Pfam" id="PF22638">
    <property type="entry name" value="FlgK_D1"/>
    <property type="match status" value="1"/>
</dbReference>
<gene>
    <name evidence="7" type="primary">flgK</name>
    <name evidence="10" type="ordered locus">Sulac_3123</name>
</gene>
<proteinExistence type="inferred from homology"/>
<sequence>MAFDILNIASRAIAAQQLALEVTGNNMANATTPGYHVESAVLAEAMPSPDPTEPNALVGQGVDVLTVSRAANAFLSRSVRTQQSILGYDQAKSQGLGEVQNIFQEPAPQGLAETMNAFFQSWLTLSENPTSVAAEEGVIQQGQNLSTVFNQMANTLTSQIASVNQNIGNLVTQVNQLATQIAQINQQIVTVGSSQEPPNNLMDQRSALVDQLSKLVNISYAPGPDNTMDIYIGTHPLVSGNQASTLVTTANALGFNQPSWADSGAPAAITSGTLGGNMALLYTSSGSSGSPPGNGYLTGYLQSLNNLASAIVTQVNAQFNAGFTTSGTAPSQPFFVTTGTTAATIAVTPNLPPSDIAAASSPNSPGDGSNASAIFNLSQTAEPIGSLTTTYGQYYTTLVGQVGMDGQSAENAANQDQTTLTSLSNALQSATGVDINQQSVQMIQEQQSYMAAAKLVQTQQSIIQSLLAAVS</sequence>
<dbReference type="PANTHER" id="PTHR30033">
    <property type="entry name" value="FLAGELLAR HOOK-ASSOCIATED PROTEIN 1"/>
    <property type="match status" value="1"/>
</dbReference>
<keyword evidence="5 7" id="KW-0964">Secreted</keyword>
<evidence type="ECO:0000313" key="10">
    <source>
        <dbReference type="EMBL" id="AEW06569.1"/>
    </source>
</evidence>
<dbReference type="KEGG" id="sap:Sulac_3123"/>
<dbReference type="NCBIfam" id="TIGR02492">
    <property type="entry name" value="flgK_ends"/>
    <property type="match status" value="1"/>
</dbReference>
<dbReference type="GO" id="GO:0005576">
    <property type="term" value="C:extracellular region"/>
    <property type="evidence" value="ECO:0007669"/>
    <property type="project" value="UniProtKB-SubCell"/>
</dbReference>
<keyword evidence="10" id="KW-0966">Cell projection</keyword>
<keyword evidence="11" id="KW-1185">Reference proteome</keyword>
<reference evidence="11" key="1">
    <citation type="submission" date="2011-12" db="EMBL/GenBank/DDBJ databases">
        <title>The complete genome of chromosome of Sulfobacillus acidophilus DSM 10332.</title>
        <authorList>
            <person name="Lucas S."/>
            <person name="Han J."/>
            <person name="Lapidus A."/>
            <person name="Bruce D."/>
            <person name="Goodwin L."/>
            <person name="Pitluck S."/>
            <person name="Peters L."/>
            <person name="Kyrpides N."/>
            <person name="Mavromatis K."/>
            <person name="Ivanova N."/>
            <person name="Mikhailova N."/>
            <person name="Chertkov O."/>
            <person name="Saunders E."/>
            <person name="Detter J.C."/>
            <person name="Tapia R."/>
            <person name="Han C."/>
            <person name="Land M."/>
            <person name="Hauser L."/>
            <person name="Markowitz V."/>
            <person name="Cheng J.-F."/>
            <person name="Hugenholtz P."/>
            <person name="Woyke T."/>
            <person name="Wu D."/>
            <person name="Pukall R."/>
            <person name="Gehrich-Schroeter G."/>
            <person name="Schneider S."/>
            <person name="Klenk H.-P."/>
            <person name="Eisen J.A."/>
        </authorList>
    </citation>
    <scope>NUCLEOTIDE SEQUENCE [LARGE SCALE GENOMIC DNA]</scope>
    <source>
        <strain evidence="11">ATCC 700253 / DSM 10332 / NAL</strain>
    </source>
</reference>
<feature type="domain" description="Flagellar basal body rod protein N-terminal" evidence="8">
    <location>
        <begin position="6"/>
        <end position="35"/>
    </location>
</feature>
<accession>G8U124</accession>
<keyword evidence="10" id="KW-0969">Cilium</keyword>
<dbReference type="PANTHER" id="PTHR30033:SF1">
    <property type="entry name" value="FLAGELLAR HOOK-ASSOCIATED PROTEIN 1"/>
    <property type="match status" value="1"/>
</dbReference>
<dbReference type="HOGENOM" id="CLU_012762_1_0_9"/>
<comment type="similarity">
    <text evidence="3 7">Belongs to the flagella basal body rod proteins family.</text>
</comment>
<dbReference type="PRINTS" id="PR01005">
    <property type="entry name" value="FLGHOOKAP1"/>
</dbReference>
<evidence type="ECO:0000313" key="11">
    <source>
        <dbReference type="Proteomes" id="UP000005439"/>
    </source>
</evidence>
<evidence type="ECO:0000256" key="3">
    <source>
        <dbReference type="ARBA" id="ARBA00009677"/>
    </source>
</evidence>
<comment type="subcellular location">
    <subcellularLocation>
        <location evidence="1 7">Bacterial flagellum</location>
    </subcellularLocation>
    <subcellularLocation>
        <location evidence="2 7">Secreted</location>
    </subcellularLocation>
</comment>
<dbReference type="InterPro" id="IPR053927">
    <property type="entry name" value="FlgK_helical"/>
</dbReference>
<dbReference type="AlphaFoldDB" id="G8U124"/>
<evidence type="ECO:0000256" key="7">
    <source>
        <dbReference type="RuleBase" id="RU362065"/>
    </source>
</evidence>
<reference evidence="10 11" key="2">
    <citation type="journal article" date="2012" name="Stand. Genomic Sci.">
        <title>Complete genome sequence of the moderately thermophilic mineral-sulfide-oxidizing firmicute Sulfobacillus acidophilus type strain (NAL(T)).</title>
        <authorList>
            <person name="Anderson I."/>
            <person name="Chertkov O."/>
            <person name="Chen A."/>
            <person name="Saunders E."/>
            <person name="Lapidus A."/>
            <person name="Nolan M."/>
            <person name="Lucas S."/>
            <person name="Hammon N."/>
            <person name="Deshpande S."/>
            <person name="Cheng J.F."/>
            <person name="Han C."/>
            <person name="Tapia R."/>
            <person name="Goodwin L.A."/>
            <person name="Pitluck S."/>
            <person name="Liolios K."/>
            <person name="Pagani I."/>
            <person name="Ivanova N."/>
            <person name="Mikhailova N."/>
            <person name="Pati A."/>
            <person name="Palaniappan K."/>
            <person name="Land M."/>
            <person name="Pan C."/>
            <person name="Rohde M."/>
            <person name="Pukall R."/>
            <person name="Goker M."/>
            <person name="Detter J.C."/>
            <person name="Woyke T."/>
            <person name="Bristow J."/>
            <person name="Eisen J.A."/>
            <person name="Markowitz V."/>
            <person name="Hugenholtz P."/>
            <person name="Kyrpides N.C."/>
            <person name="Klenk H.P."/>
            <person name="Mavromatis K."/>
        </authorList>
    </citation>
    <scope>NUCLEOTIDE SEQUENCE [LARGE SCALE GENOMIC DNA]</scope>
    <source>
        <strain evidence="11">ATCC 700253 / DSM 10332 / NAL</strain>
    </source>
</reference>
<dbReference type="Pfam" id="PF00460">
    <property type="entry name" value="Flg_bb_rod"/>
    <property type="match status" value="1"/>
</dbReference>
<dbReference type="GO" id="GO:0044780">
    <property type="term" value="P:bacterial-type flagellum assembly"/>
    <property type="evidence" value="ECO:0007669"/>
    <property type="project" value="InterPro"/>
</dbReference>